<dbReference type="AlphaFoldDB" id="A0AAU7BVY2"/>
<dbReference type="Pfam" id="PF22200">
    <property type="entry name" value="ExsA_N"/>
    <property type="match status" value="1"/>
</dbReference>
<dbReference type="InterPro" id="IPR020449">
    <property type="entry name" value="Tscrpt_reg_AraC-type_HTH"/>
</dbReference>
<dbReference type="InterPro" id="IPR018062">
    <property type="entry name" value="HTH_AraC-typ_CS"/>
</dbReference>
<evidence type="ECO:0000259" key="4">
    <source>
        <dbReference type="PROSITE" id="PS01124"/>
    </source>
</evidence>
<dbReference type="InterPro" id="IPR009057">
    <property type="entry name" value="Homeodomain-like_sf"/>
</dbReference>
<dbReference type="RefSeq" id="WP_347925386.1">
    <property type="nucleotide sequence ID" value="NZ_CP157199.1"/>
</dbReference>
<feature type="domain" description="HTH araC/xylS-type" evidence="4">
    <location>
        <begin position="187"/>
        <end position="285"/>
    </location>
</feature>
<reference evidence="5" key="1">
    <citation type="submission" date="2024-05" db="EMBL/GenBank/DDBJ databases">
        <title>Pontimicrobium maritimus sp. nov., isolated form sea water.</title>
        <authorList>
            <person name="Muhammad N."/>
            <person name="Vuong T.Q."/>
            <person name="Han H.L."/>
            <person name="Kim S.-G."/>
        </authorList>
    </citation>
    <scope>NUCLEOTIDE SEQUENCE</scope>
    <source>
        <strain evidence="5">SW4</strain>
    </source>
</reference>
<proteinExistence type="predicted"/>
<dbReference type="GO" id="GO:0043565">
    <property type="term" value="F:sequence-specific DNA binding"/>
    <property type="evidence" value="ECO:0007669"/>
    <property type="project" value="InterPro"/>
</dbReference>
<dbReference type="SUPFAM" id="SSF46689">
    <property type="entry name" value="Homeodomain-like"/>
    <property type="match status" value="2"/>
</dbReference>
<dbReference type="PANTHER" id="PTHR43280:SF2">
    <property type="entry name" value="HTH-TYPE TRANSCRIPTIONAL REGULATOR EXSA"/>
    <property type="match status" value="1"/>
</dbReference>
<keyword evidence="1" id="KW-0805">Transcription regulation</keyword>
<dbReference type="PROSITE" id="PS01124">
    <property type="entry name" value="HTH_ARAC_FAMILY_2"/>
    <property type="match status" value="1"/>
</dbReference>
<sequence length="289" mass="34081">MTVDVYDFFKKHPKFNKHIGNDFLLVEYKCPLNVEEFQLWTKSHLITYVISGRKDWITPKQTYCLTAGDTLFVKKGVYATKQYLEEDYCVMLFFMNDEFIRKFTLQNHITSRTSEDKAIKDGVLKIKTNNSFQILIQSILQYLTMNESIPPELVELKFKELIYNITLNKNNSAFKNLLLEISNQRKANIEQVMNNNFQYALPINAFAKLSGRSLSSFKRDFKKCFETSPSKWLINRRLTYSKMLLISTQLNINEICHDSGFKNTSHFIRAFKEKYKMPPNRFRKLNTSS</sequence>
<keyword evidence="2" id="KW-0238">DNA-binding</keyword>
<gene>
    <name evidence="5" type="ORF">ABGB03_05065</name>
</gene>
<name>A0AAU7BVY2_9FLAO</name>
<accession>A0AAU7BVY2</accession>
<evidence type="ECO:0000256" key="1">
    <source>
        <dbReference type="ARBA" id="ARBA00023015"/>
    </source>
</evidence>
<evidence type="ECO:0000256" key="2">
    <source>
        <dbReference type="ARBA" id="ARBA00023125"/>
    </source>
</evidence>
<dbReference type="SMART" id="SM00342">
    <property type="entry name" value="HTH_ARAC"/>
    <property type="match status" value="1"/>
</dbReference>
<dbReference type="Pfam" id="PF12833">
    <property type="entry name" value="HTH_18"/>
    <property type="match status" value="1"/>
</dbReference>
<evidence type="ECO:0000313" key="5">
    <source>
        <dbReference type="EMBL" id="XBG62274.1"/>
    </source>
</evidence>
<evidence type="ECO:0000256" key="3">
    <source>
        <dbReference type="ARBA" id="ARBA00023163"/>
    </source>
</evidence>
<protein>
    <submittedName>
        <fullName evidence="5">AraC family transcriptional regulator</fullName>
    </submittedName>
</protein>
<dbReference type="InterPro" id="IPR018060">
    <property type="entry name" value="HTH_AraC"/>
</dbReference>
<dbReference type="EMBL" id="CP157199">
    <property type="protein sequence ID" value="XBG62274.1"/>
    <property type="molecule type" value="Genomic_DNA"/>
</dbReference>
<dbReference type="InterPro" id="IPR054015">
    <property type="entry name" value="ExsA-like_N"/>
</dbReference>
<dbReference type="SUPFAM" id="SSF51182">
    <property type="entry name" value="RmlC-like cupins"/>
    <property type="match status" value="1"/>
</dbReference>
<dbReference type="PROSITE" id="PS00041">
    <property type="entry name" value="HTH_ARAC_FAMILY_1"/>
    <property type="match status" value="1"/>
</dbReference>
<organism evidence="5">
    <name type="scientific">Pontimicrobium sp. SW4</name>
    <dbReference type="NCBI Taxonomy" id="3153519"/>
    <lineage>
        <taxon>Bacteria</taxon>
        <taxon>Pseudomonadati</taxon>
        <taxon>Bacteroidota</taxon>
        <taxon>Flavobacteriia</taxon>
        <taxon>Flavobacteriales</taxon>
        <taxon>Flavobacteriaceae</taxon>
        <taxon>Pontimicrobium</taxon>
    </lineage>
</organism>
<dbReference type="PANTHER" id="PTHR43280">
    <property type="entry name" value="ARAC-FAMILY TRANSCRIPTIONAL REGULATOR"/>
    <property type="match status" value="1"/>
</dbReference>
<dbReference type="PRINTS" id="PR00032">
    <property type="entry name" value="HTHARAC"/>
</dbReference>
<dbReference type="InterPro" id="IPR011051">
    <property type="entry name" value="RmlC_Cupin_sf"/>
</dbReference>
<dbReference type="GO" id="GO:0003700">
    <property type="term" value="F:DNA-binding transcription factor activity"/>
    <property type="evidence" value="ECO:0007669"/>
    <property type="project" value="InterPro"/>
</dbReference>
<keyword evidence="3" id="KW-0804">Transcription</keyword>
<dbReference type="Gene3D" id="1.10.10.60">
    <property type="entry name" value="Homeodomain-like"/>
    <property type="match status" value="1"/>
</dbReference>